<dbReference type="EMBL" id="QTLC01000001">
    <property type="protein sequence ID" value="RDY72707.1"/>
    <property type="molecule type" value="Genomic_DNA"/>
</dbReference>
<gene>
    <name evidence="1" type="ORF">DXT76_00095</name>
</gene>
<comment type="caution">
    <text evidence="1">The sequence shown here is derived from an EMBL/GenBank/DDBJ whole genome shotgun (WGS) entry which is preliminary data.</text>
</comment>
<accession>A0A3D8VTT5</accession>
<evidence type="ECO:0000313" key="1">
    <source>
        <dbReference type="EMBL" id="RDY72707.1"/>
    </source>
</evidence>
<protein>
    <submittedName>
        <fullName evidence="1">Uncharacterized protein</fullName>
    </submittedName>
</protein>
<dbReference type="AlphaFoldDB" id="A0A3D8VTT5"/>
<dbReference type="Proteomes" id="UP000257032">
    <property type="component" value="Unassembled WGS sequence"/>
</dbReference>
<sequence>MLRKRKATGVEGGDFNSDSMRFLVDALLLFLELFKAYRVQEKFGVVPYIRPAVAKKKRGKFFVVPPQQSVHPFYEAGIMSGKFILDDVYKLSENIIDSFVIFPAVQHKTGVRPYFFF</sequence>
<evidence type="ECO:0000313" key="2">
    <source>
        <dbReference type="Proteomes" id="UP000257032"/>
    </source>
</evidence>
<name>A0A3D8VTT5_9BACI</name>
<reference evidence="1 2" key="1">
    <citation type="submission" date="2018-08" db="EMBL/GenBank/DDBJ databases">
        <title>Genome sequence of strict halophilic Halobacillus trueperi SS1 isolated from Lunsu, a salty water body of North West Himalayas.</title>
        <authorList>
            <person name="Gupta S."/>
            <person name="Sharma P."/>
            <person name="Dev K."/>
            <person name="Baumler D."/>
            <person name="Sourirajan A."/>
        </authorList>
    </citation>
    <scope>NUCLEOTIDE SEQUENCE [LARGE SCALE GENOMIC DNA]</scope>
    <source>
        <strain evidence="1 2">SS1</strain>
    </source>
</reference>
<proteinExistence type="predicted"/>
<organism evidence="1 2">
    <name type="scientific">Halobacillus trueperi</name>
    <dbReference type="NCBI Taxonomy" id="156205"/>
    <lineage>
        <taxon>Bacteria</taxon>
        <taxon>Bacillati</taxon>
        <taxon>Bacillota</taxon>
        <taxon>Bacilli</taxon>
        <taxon>Bacillales</taxon>
        <taxon>Bacillaceae</taxon>
        <taxon>Halobacillus</taxon>
    </lineage>
</organism>